<dbReference type="InterPro" id="IPR035445">
    <property type="entry name" value="GYF-like_dom_sf"/>
</dbReference>
<evidence type="ECO:0000313" key="3">
    <source>
        <dbReference type="EMBL" id="SVB13945.1"/>
    </source>
</evidence>
<keyword evidence="1" id="KW-0812">Transmembrane</keyword>
<evidence type="ECO:0000256" key="1">
    <source>
        <dbReference type="SAM" id="Phobius"/>
    </source>
</evidence>
<accession>A0A382BJJ0</accession>
<gene>
    <name evidence="3" type="ORF">METZ01_LOCUS166799</name>
</gene>
<keyword evidence="1" id="KW-0472">Membrane</keyword>
<feature type="domain" description="GYF" evidence="2">
    <location>
        <begin position="22"/>
        <end position="66"/>
    </location>
</feature>
<feature type="non-terminal residue" evidence="3">
    <location>
        <position position="250"/>
    </location>
</feature>
<proteinExistence type="predicted"/>
<feature type="transmembrane region" description="Helical" evidence="1">
    <location>
        <begin position="98"/>
        <end position="124"/>
    </location>
</feature>
<dbReference type="EMBL" id="UINC01030102">
    <property type="protein sequence ID" value="SVB13945.1"/>
    <property type="molecule type" value="Genomic_DNA"/>
</dbReference>
<dbReference type="AlphaFoldDB" id="A0A382BJJ0"/>
<evidence type="ECO:0000259" key="2">
    <source>
        <dbReference type="Pfam" id="PF14237"/>
    </source>
</evidence>
<feature type="transmembrane region" description="Helical" evidence="1">
    <location>
        <begin position="206"/>
        <end position="227"/>
    </location>
</feature>
<feature type="transmembrane region" description="Helical" evidence="1">
    <location>
        <begin position="144"/>
        <end position="167"/>
    </location>
</feature>
<reference evidence="3" key="1">
    <citation type="submission" date="2018-05" db="EMBL/GenBank/DDBJ databases">
        <authorList>
            <person name="Lanie J.A."/>
            <person name="Ng W.-L."/>
            <person name="Kazmierczak K.M."/>
            <person name="Andrzejewski T.M."/>
            <person name="Davidsen T.M."/>
            <person name="Wayne K.J."/>
            <person name="Tettelin H."/>
            <person name="Glass J.I."/>
            <person name="Rusch D."/>
            <person name="Podicherti R."/>
            <person name="Tsui H.-C.T."/>
            <person name="Winkler M.E."/>
        </authorList>
    </citation>
    <scope>NUCLEOTIDE SEQUENCE</scope>
</reference>
<organism evidence="3">
    <name type="scientific">marine metagenome</name>
    <dbReference type="NCBI Taxonomy" id="408172"/>
    <lineage>
        <taxon>unclassified sequences</taxon>
        <taxon>metagenomes</taxon>
        <taxon>ecological metagenomes</taxon>
    </lineage>
</organism>
<sequence length="250" mass="26988">MSQGIEPMNKASETMYEVLGSDGKQYGPETTEIIGDWIESGRLNDQSLIRCIGDTEWRTLGELPELAGGASVPPVNEQSETPPTTTIAYPASIKVFGILNVIFGVIGFCGIAAGAISLLFLGWASQHPDFGNEVRQQMSESHLLFAQIMIFPAFALNVLLFIGGIGLLRNKKWGQKYSIIYGILIIFQVVINAIGTTFLTNNAGQIITAYAGGAFTLAFAICILYFLSRSNVIEALKMTTSSANTAARHV</sequence>
<protein>
    <recommendedName>
        <fullName evidence="2">GYF domain-containing protein</fullName>
    </recommendedName>
</protein>
<dbReference type="Pfam" id="PF14237">
    <property type="entry name" value="GYF_2"/>
    <property type="match status" value="1"/>
</dbReference>
<dbReference type="SUPFAM" id="SSF55277">
    <property type="entry name" value="GYF domain"/>
    <property type="match status" value="1"/>
</dbReference>
<keyword evidence="1" id="KW-1133">Transmembrane helix</keyword>
<name>A0A382BJJ0_9ZZZZ</name>
<dbReference type="InterPro" id="IPR025640">
    <property type="entry name" value="GYF_2"/>
</dbReference>
<feature type="transmembrane region" description="Helical" evidence="1">
    <location>
        <begin position="179"/>
        <end position="200"/>
    </location>
</feature>